<dbReference type="Proteomes" id="UP000507470">
    <property type="component" value="Unassembled WGS sequence"/>
</dbReference>
<dbReference type="OrthoDB" id="5980952at2759"/>
<accession>A0A6J8A9H8</accession>
<dbReference type="AlphaFoldDB" id="A0A6J8A9H8"/>
<proteinExistence type="predicted"/>
<gene>
    <name evidence="1" type="ORF">MCOR_5084</name>
</gene>
<name>A0A6J8A9H8_MYTCO</name>
<reference evidence="1 2" key="1">
    <citation type="submission" date="2020-06" db="EMBL/GenBank/DDBJ databases">
        <authorList>
            <person name="Li R."/>
            <person name="Bekaert M."/>
        </authorList>
    </citation>
    <scope>NUCLEOTIDE SEQUENCE [LARGE SCALE GENOMIC DNA]</scope>
    <source>
        <strain evidence="2">wild</strain>
    </source>
</reference>
<dbReference type="EMBL" id="CACVKT020000908">
    <property type="protein sequence ID" value="CAC5363788.1"/>
    <property type="molecule type" value="Genomic_DNA"/>
</dbReference>
<sequence length="382" mass="44381">MLKLISTTSVYFAEQSVKANFQRLSIETKKQFLDQMFESVAEEEGLKIGTARFTSLSLLAMKTLTDNEKPNLVKYFVKCLGTKRPNSQEPLMPVTGMPFGLIQHQIQFFCASDIRQISIPDDYFQWLKTLDAEFEDKLGRILRGPMWSGQPANCIGKPLEIPAIKLLTEVNPEGQYWLKLDGTDLKDSLQHSVKDVWNGDVNLNDGKLETLREQYESRLNWMNSINTLNNANLETGVQQLKTELEYDRQFLEKGFQSACNTLQTKVKVKITNAETLKSLNWEVVEFNQLLQDCTEYQRKLQNCSMYIDLLKSIKNDFLTYLKNLFKKKRTAASHVLVIAISDERRNKKPYTLPIHYIPYKSLRDQQVRDLTTIKRKRWQKLD</sequence>
<evidence type="ECO:0000313" key="1">
    <source>
        <dbReference type="EMBL" id="CAC5363788.1"/>
    </source>
</evidence>
<evidence type="ECO:0000313" key="2">
    <source>
        <dbReference type="Proteomes" id="UP000507470"/>
    </source>
</evidence>
<keyword evidence="2" id="KW-1185">Reference proteome</keyword>
<protein>
    <submittedName>
        <fullName evidence="1">Uncharacterized protein</fullName>
    </submittedName>
</protein>
<organism evidence="1 2">
    <name type="scientific">Mytilus coruscus</name>
    <name type="common">Sea mussel</name>
    <dbReference type="NCBI Taxonomy" id="42192"/>
    <lineage>
        <taxon>Eukaryota</taxon>
        <taxon>Metazoa</taxon>
        <taxon>Spiralia</taxon>
        <taxon>Lophotrochozoa</taxon>
        <taxon>Mollusca</taxon>
        <taxon>Bivalvia</taxon>
        <taxon>Autobranchia</taxon>
        <taxon>Pteriomorphia</taxon>
        <taxon>Mytilida</taxon>
        <taxon>Mytiloidea</taxon>
        <taxon>Mytilidae</taxon>
        <taxon>Mytilinae</taxon>
        <taxon>Mytilus</taxon>
    </lineage>
</organism>